<protein>
    <submittedName>
        <fullName evidence="1">Uncharacterized protein</fullName>
    </submittedName>
</protein>
<sequence length="167" mass="17918">MNQLLVRAASNLSLVNISKGRSNRGGVGSIVTRKQNGLSGIGMAVSTGILEESASCTDTNGYQSGEAIYRTLVPTVAQFKEHGRAIESKRQARDILPPIPVGNPAGERGIGSSSFIGPKLFFEGLPDQSHYIRQLVEITNGHLYSTVTPMAYVGDIPAQFQRNFGLQ</sequence>
<proteinExistence type="predicted"/>
<dbReference type="AlphaFoldDB" id="B3T0D2"/>
<accession>B3T0D2</accession>
<organism evidence="1">
    <name type="scientific">uncultured marine microorganism HF4000_005H07</name>
    <dbReference type="NCBI Taxonomy" id="455506"/>
    <lineage>
        <taxon>unclassified sequences</taxon>
        <taxon>environmental samples</taxon>
    </lineage>
</organism>
<evidence type="ECO:0000313" key="1">
    <source>
        <dbReference type="EMBL" id="ABZ06041.1"/>
    </source>
</evidence>
<dbReference type="EMBL" id="EU016565">
    <property type="protein sequence ID" value="ABZ06041.1"/>
    <property type="molecule type" value="Genomic_DNA"/>
</dbReference>
<name>B3T0D2_9ZZZZ</name>
<reference evidence="1" key="1">
    <citation type="journal article" date="2008" name="ISME J.">
        <title>Genomic patterns of recombination, clonal divergence and environment in marine microbial populations.</title>
        <authorList>
            <person name="Konstantinidis K.T."/>
            <person name="Delong E.F."/>
        </authorList>
    </citation>
    <scope>NUCLEOTIDE SEQUENCE</scope>
</reference>
<gene>
    <name evidence="1" type="ORF">ALOHA_HF4000005H07ctg1g9</name>
</gene>